<evidence type="ECO:0000256" key="2">
    <source>
        <dbReference type="ARBA" id="ARBA00006434"/>
    </source>
</evidence>
<feature type="transmembrane region" description="Helical" evidence="7">
    <location>
        <begin position="186"/>
        <end position="207"/>
    </location>
</feature>
<keyword evidence="5 7" id="KW-1133">Transmembrane helix</keyword>
<keyword evidence="4 7" id="KW-0812">Transmembrane</keyword>
<evidence type="ECO:0000313" key="8">
    <source>
        <dbReference type="EMBL" id="SVB09104.1"/>
    </source>
</evidence>
<evidence type="ECO:0000256" key="1">
    <source>
        <dbReference type="ARBA" id="ARBA00004141"/>
    </source>
</evidence>
<feature type="transmembrane region" description="Helical" evidence="7">
    <location>
        <begin position="44"/>
        <end position="66"/>
    </location>
</feature>
<gene>
    <name evidence="8" type="ORF">METZ01_LOCUS161958</name>
</gene>
<feature type="transmembrane region" description="Helical" evidence="7">
    <location>
        <begin position="219"/>
        <end position="240"/>
    </location>
</feature>
<dbReference type="GO" id="GO:0005886">
    <property type="term" value="C:plasma membrane"/>
    <property type="evidence" value="ECO:0007669"/>
    <property type="project" value="TreeGrafter"/>
</dbReference>
<sequence>VANNAALVSFCIYTLGVFLLAWLAGRKREGKSFMHEYFLGSRNLGLWAFALTYAATSASGGSFMGFPAKIYTYGWVMALWIGGYIVVPLVAIGLISKRLNQVARKSGSITVPEMMRKRLGSPIVGQVATVLLMFFQFFFLLAQFKAGAKIMTTLLGDVAVFISAKDAVESVIQPLPWIGGSEADGAYYLCLLVFAVLVVAYTAWGGFRAVVWTDVMQGVVMLVGVVILLGLALSQVGGLANATREVARMVPPENGVLQLEVSGETKIPQGTWFKLESENQLQYFRAKKDASISSDQNGGENEVKVICLPQPTHAEAKAIEKQLAQQSLAIIPFTYTKESGYLYGEGKQGVYVSAPGPSATETQGFLPVMLAMCFFAFWPFAGSGQPSYMARQMAFKDTVTLRRSIVFVMVYFSLIYFPLIIIFTCGRVLLPGWEIDSDRIMPEIAVFLTSNAGAP</sequence>
<dbReference type="InterPro" id="IPR050277">
    <property type="entry name" value="Sodium:Solute_Symporter"/>
</dbReference>
<dbReference type="PANTHER" id="PTHR48086:SF4">
    <property type="entry name" value="SODIUM_PANTOTHENATE SYMPORTER"/>
    <property type="match status" value="1"/>
</dbReference>
<dbReference type="GO" id="GO:0015233">
    <property type="term" value="F:pantothenate transmembrane transporter activity"/>
    <property type="evidence" value="ECO:0007669"/>
    <property type="project" value="TreeGrafter"/>
</dbReference>
<feature type="transmembrane region" description="Helical" evidence="7">
    <location>
        <begin position="405"/>
        <end position="430"/>
    </location>
</feature>
<comment type="similarity">
    <text evidence="2">Belongs to the sodium:solute symporter (SSF) (TC 2.A.21) family.</text>
</comment>
<dbReference type="EMBL" id="UINC01028318">
    <property type="protein sequence ID" value="SVB09104.1"/>
    <property type="molecule type" value="Genomic_DNA"/>
</dbReference>
<evidence type="ECO:0000256" key="6">
    <source>
        <dbReference type="ARBA" id="ARBA00023136"/>
    </source>
</evidence>
<dbReference type="PROSITE" id="PS50283">
    <property type="entry name" value="NA_SOLUT_SYMP_3"/>
    <property type="match status" value="1"/>
</dbReference>
<feature type="transmembrane region" description="Helical" evidence="7">
    <location>
        <begin position="123"/>
        <end position="144"/>
    </location>
</feature>
<reference evidence="8" key="1">
    <citation type="submission" date="2018-05" db="EMBL/GenBank/DDBJ databases">
        <authorList>
            <person name="Lanie J.A."/>
            <person name="Ng W.-L."/>
            <person name="Kazmierczak K.M."/>
            <person name="Andrzejewski T.M."/>
            <person name="Davidsen T.M."/>
            <person name="Wayne K.J."/>
            <person name="Tettelin H."/>
            <person name="Glass J.I."/>
            <person name="Rusch D."/>
            <person name="Podicherti R."/>
            <person name="Tsui H.-C.T."/>
            <person name="Winkler M.E."/>
        </authorList>
    </citation>
    <scope>NUCLEOTIDE SEQUENCE</scope>
</reference>
<dbReference type="AlphaFoldDB" id="A0A382B675"/>
<dbReference type="Gene3D" id="1.20.1730.10">
    <property type="entry name" value="Sodium/glucose cotransporter"/>
    <property type="match status" value="1"/>
</dbReference>
<dbReference type="InterPro" id="IPR001734">
    <property type="entry name" value="Na/solute_symporter"/>
</dbReference>
<accession>A0A382B675</accession>
<dbReference type="PANTHER" id="PTHR48086">
    <property type="entry name" value="SODIUM/PROLINE SYMPORTER-RELATED"/>
    <property type="match status" value="1"/>
</dbReference>
<feature type="transmembrane region" description="Helical" evidence="7">
    <location>
        <begin position="365"/>
        <end position="384"/>
    </location>
</feature>
<evidence type="ECO:0000256" key="3">
    <source>
        <dbReference type="ARBA" id="ARBA00022448"/>
    </source>
</evidence>
<keyword evidence="6 7" id="KW-0472">Membrane</keyword>
<organism evidence="8">
    <name type="scientific">marine metagenome</name>
    <dbReference type="NCBI Taxonomy" id="408172"/>
    <lineage>
        <taxon>unclassified sequences</taxon>
        <taxon>metagenomes</taxon>
        <taxon>ecological metagenomes</taxon>
    </lineage>
</organism>
<feature type="non-terminal residue" evidence="8">
    <location>
        <position position="1"/>
    </location>
</feature>
<evidence type="ECO:0000256" key="4">
    <source>
        <dbReference type="ARBA" id="ARBA00022692"/>
    </source>
</evidence>
<keyword evidence="3" id="KW-0813">Transport</keyword>
<feature type="transmembrane region" description="Helical" evidence="7">
    <location>
        <begin position="6"/>
        <end position="24"/>
    </location>
</feature>
<feature type="transmembrane region" description="Helical" evidence="7">
    <location>
        <begin position="72"/>
        <end position="95"/>
    </location>
</feature>
<evidence type="ECO:0000256" key="7">
    <source>
        <dbReference type="SAM" id="Phobius"/>
    </source>
</evidence>
<proteinExistence type="inferred from homology"/>
<feature type="non-terminal residue" evidence="8">
    <location>
        <position position="455"/>
    </location>
</feature>
<dbReference type="Pfam" id="PF00474">
    <property type="entry name" value="SSF"/>
    <property type="match status" value="2"/>
</dbReference>
<name>A0A382B675_9ZZZZ</name>
<evidence type="ECO:0000256" key="5">
    <source>
        <dbReference type="ARBA" id="ARBA00022989"/>
    </source>
</evidence>
<comment type="subcellular location">
    <subcellularLocation>
        <location evidence="1">Membrane</location>
        <topology evidence="1">Multi-pass membrane protein</topology>
    </subcellularLocation>
</comment>
<dbReference type="InterPro" id="IPR038377">
    <property type="entry name" value="Na/Glc_symporter_sf"/>
</dbReference>
<protein>
    <submittedName>
        <fullName evidence="8">Uncharacterized protein</fullName>
    </submittedName>
</protein>